<sequence length="298" mass="33967">MEETPYYKTETGNLADELQGDLQKKQAFLTKFEEAIMAGDDRQIFEMIDARRYNMTVHDAAGADNNRVLAALVDDLRPKISHHVAKNLIAYLSEKFPFFFYEETEVGVFHLFFGDWWDRREFGVLDPFSVTFIFNKAAFELLKQSVELSKTEETVHATERAEIERLLTGMRETVAGQPDRDKERAELEEKKTELENKKGLFKRNGDELAELQVKLDALDATDKKAADLPMLIAKNEEQLLALEKEESVLAYEQHAIEETFGDFETFAAKAESLYADYVKSLAGAVETTKPTAKKSKGK</sequence>
<comment type="caution">
    <text evidence="3">The sequence shown here is derived from an EMBL/GenBank/DDBJ whole genome shotgun (WGS) entry which is preliminary data.</text>
</comment>
<protein>
    <recommendedName>
        <fullName evidence="5">Exonuclease SbcC</fullName>
    </recommendedName>
</protein>
<evidence type="ECO:0008006" key="5">
    <source>
        <dbReference type="Google" id="ProtNLM"/>
    </source>
</evidence>
<evidence type="ECO:0000313" key="1">
    <source>
        <dbReference type="EMBL" id="MBC6498677.1"/>
    </source>
</evidence>
<reference evidence="1" key="2">
    <citation type="submission" date="2020-08" db="EMBL/GenBank/DDBJ databases">
        <title>Complete genome sequence of Weissella confusa strain FS54 provides insights into metabolic potential.</title>
        <authorList>
            <person name="Fhoula I."/>
            <person name="Najjari A."/>
            <person name="Lekired A."/>
            <person name="Bessrour-Aouam N."/>
            <person name="Jaballah S."/>
            <person name="Klibi N."/>
            <person name="Ouzari H.-I."/>
        </authorList>
    </citation>
    <scope>NUCLEOTIDE SEQUENCE</scope>
    <source>
        <strain evidence="1">FS54</strain>
    </source>
</reference>
<dbReference type="AlphaFoldDB" id="A0A329G2N0"/>
<dbReference type="EMBL" id="JAAOCX010000014">
    <property type="protein sequence ID" value="MBJ7633289.1"/>
    <property type="molecule type" value="Genomic_DNA"/>
</dbReference>
<evidence type="ECO:0000313" key="3">
    <source>
        <dbReference type="EMBL" id="MBJ7639699.1"/>
    </source>
</evidence>
<dbReference type="Proteomes" id="UP000728106">
    <property type="component" value="Unassembled WGS sequence"/>
</dbReference>
<dbReference type="EMBL" id="JACSZT010000006">
    <property type="protein sequence ID" value="MBC6498677.1"/>
    <property type="molecule type" value="Genomic_DNA"/>
</dbReference>
<organism evidence="3 4">
    <name type="scientific">Weissella confusa</name>
    <name type="common">Lactobacillus confusus</name>
    <dbReference type="NCBI Taxonomy" id="1583"/>
    <lineage>
        <taxon>Bacteria</taxon>
        <taxon>Bacillati</taxon>
        <taxon>Bacillota</taxon>
        <taxon>Bacilli</taxon>
        <taxon>Lactobacillales</taxon>
        <taxon>Lactobacillaceae</taxon>
        <taxon>Weissella</taxon>
    </lineage>
</organism>
<reference evidence="3 4" key="3">
    <citation type="journal article" date="2021" name="Int. J. Food Microbiol.">
        <title>Safety demonstration of a microbial species for use in the food chain: Weissella confusa.</title>
        <authorList>
            <person name="Bourdichon F."/>
            <person name="Patrone V."/>
            <person name="Fontana A."/>
            <person name="Milani G."/>
            <person name="Morelli L."/>
        </authorList>
    </citation>
    <scope>NUCLEOTIDE SEQUENCE [LARGE SCALE GENOMIC DNA]</scope>
    <source>
        <strain evidence="2">CCUG 30943</strain>
        <strain evidence="3 4">CCUG 43002</strain>
    </source>
</reference>
<dbReference type="GeneID" id="57978293"/>
<name>A0A329G2N0_WEICO</name>
<evidence type="ECO:0000313" key="4">
    <source>
        <dbReference type="Proteomes" id="UP000728106"/>
    </source>
</evidence>
<dbReference type="RefSeq" id="WP_003608920.1">
    <property type="nucleotide sequence ID" value="NZ_ALXH01000101.1"/>
</dbReference>
<proteinExistence type="predicted"/>
<dbReference type="EMBL" id="JAAOCP010000014">
    <property type="protein sequence ID" value="MBJ7639699.1"/>
    <property type="molecule type" value="Genomic_DNA"/>
</dbReference>
<evidence type="ECO:0000313" key="2">
    <source>
        <dbReference type="EMBL" id="MBJ7633289.1"/>
    </source>
</evidence>
<dbReference type="Proteomes" id="UP000808038">
    <property type="component" value="Unassembled WGS sequence"/>
</dbReference>
<reference evidence="3" key="1">
    <citation type="submission" date="2020-02" db="EMBL/GenBank/DDBJ databases">
        <authorList>
            <person name="Fontana A."/>
            <person name="Patrone V."/>
            <person name="Morelli L."/>
        </authorList>
    </citation>
    <scope>NUCLEOTIDE SEQUENCE</scope>
    <source>
        <strain evidence="2">CCUG 30943</strain>
        <strain evidence="3">CCUG 43002</strain>
    </source>
</reference>
<gene>
    <name evidence="1" type="ORF">H7R52_08305</name>
    <name evidence="3" type="ORF">HAU20_09970</name>
    <name evidence="2" type="ORF">HAU43_09375</name>
</gene>
<dbReference type="Proteomes" id="UP000650485">
    <property type="component" value="Unassembled WGS sequence"/>
</dbReference>
<keyword evidence="4" id="KW-1185">Reference proteome</keyword>
<accession>A0A329G2N0</accession>